<feature type="domain" description="RRM" evidence="16">
    <location>
        <begin position="169"/>
        <end position="243"/>
    </location>
</feature>
<evidence type="ECO:0000259" key="17">
    <source>
        <dbReference type="PROSITE" id="PS50103"/>
    </source>
</evidence>
<dbReference type="GO" id="GO:0006397">
    <property type="term" value="P:mRNA processing"/>
    <property type="evidence" value="ECO:0007669"/>
    <property type="project" value="UniProtKB-KW"/>
</dbReference>
<dbReference type="FunFam" id="3.30.70.330:FF:000249">
    <property type="entry name" value="Pre-mRNA-splicing factor CWC2, variant"/>
    <property type="match status" value="1"/>
</dbReference>
<keyword evidence="8 14" id="KW-0862">Zinc</keyword>
<dbReference type="InterPro" id="IPR000571">
    <property type="entry name" value="Znf_CCCH"/>
</dbReference>
<protein>
    <recommendedName>
        <fullName evidence="3">Pre-mRNA-splicing factor CWC2</fullName>
    </recommendedName>
</protein>
<evidence type="ECO:0000256" key="15">
    <source>
        <dbReference type="SAM" id="MobiDB-lite"/>
    </source>
</evidence>
<dbReference type="STRING" id="857566.A0A1E3PM35"/>
<evidence type="ECO:0000256" key="11">
    <source>
        <dbReference type="ARBA" id="ARBA00023242"/>
    </source>
</evidence>
<reference evidence="18 19" key="1">
    <citation type="journal article" date="2016" name="Proc. Natl. Acad. Sci. U.S.A.">
        <title>Comparative genomics of biotechnologically important yeasts.</title>
        <authorList>
            <person name="Riley R."/>
            <person name="Haridas S."/>
            <person name="Wolfe K.H."/>
            <person name="Lopes M.R."/>
            <person name="Hittinger C.T."/>
            <person name="Goeker M."/>
            <person name="Salamov A.A."/>
            <person name="Wisecaver J.H."/>
            <person name="Long T.M."/>
            <person name="Calvey C.H."/>
            <person name="Aerts A.L."/>
            <person name="Barry K.W."/>
            <person name="Choi C."/>
            <person name="Clum A."/>
            <person name="Coughlan A.Y."/>
            <person name="Deshpande S."/>
            <person name="Douglass A.P."/>
            <person name="Hanson S.J."/>
            <person name="Klenk H.-P."/>
            <person name="LaButti K.M."/>
            <person name="Lapidus A."/>
            <person name="Lindquist E.A."/>
            <person name="Lipzen A.M."/>
            <person name="Meier-Kolthoff J.P."/>
            <person name="Ohm R.A."/>
            <person name="Otillar R.P."/>
            <person name="Pangilinan J.L."/>
            <person name="Peng Y."/>
            <person name="Rokas A."/>
            <person name="Rosa C.A."/>
            <person name="Scheuner C."/>
            <person name="Sibirny A.A."/>
            <person name="Slot J.C."/>
            <person name="Stielow J.B."/>
            <person name="Sun H."/>
            <person name="Kurtzman C.P."/>
            <person name="Blackwell M."/>
            <person name="Grigoriev I.V."/>
            <person name="Jeffries T.W."/>
        </authorList>
    </citation>
    <scope>NUCLEOTIDE SEQUENCE [LARGE SCALE GENOMIC DNA]</scope>
    <source>
        <strain evidence="18 19">DSM 6958</strain>
    </source>
</reference>
<evidence type="ECO:0000256" key="13">
    <source>
        <dbReference type="PROSITE-ProRule" id="PRU00176"/>
    </source>
</evidence>
<evidence type="ECO:0000256" key="14">
    <source>
        <dbReference type="PROSITE-ProRule" id="PRU00723"/>
    </source>
</evidence>
<dbReference type="GO" id="GO:0008270">
    <property type="term" value="F:zinc ion binding"/>
    <property type="evidence" value="ECO:0007669"/>
    <property type="project" value="UniProtKB-KW"/>
</dbReference>
<evidence type="ECO:0000256" key="3">
    <source>
        <dbReference type="ARBA" id="ARBA00017295"/>
    </source>
</evidence>
<comment type="similarity">
    <text evidence="2">Belongs to the RRM CWC2 family.</text>
</comment>
<evidence type="ECO:0000256" key="9">
    <source>
        <dbReference type="ARBA" id="ARBA00022884"/>
    </source>
</evidence>
<dbReference type="GO" id="GO:0000974">
    <property type="term" value="C:Prp19 complex"/>
    <property type="evidence" value="ECO:0007669"/>
    <property type="project" value="TreeGrafter"/>
</dbReference>
<evidence type="ECO:0000259" key="16">
    <source>
        <dbReference type="PROSITE" id="PS50102"/>
    </source>
</evidence>
<feature type="region of interest" description="Disordered" evidence="15">
    <location>
        <begin position="309"/>
        <end position="342"/>
    </location>
</feature>
<dbReference type="InterPro" id="IPR012677">
    <property type="entry name" value="Nucleotide-bd_a/b_plait_sf"/>
</dbReference>
<feature type="domain" description="C3H1-type" evidence="17">
    <location>
        <begin position="111"/>
        <end position="133"/>
    </location>
</feature>
<dbReference type="PROSITE" id="PS50102">
    <property type="entry name" value="RRM"/>
    <property type="match status" value="1"/>
</dbReference>
<dbReference type="InterPro" id="IPR039171">
    <property type="entry name" value="Cwc2/Slt11"/>
</dbReference>
<dbReference type="OrthoDB" id="10251848at2759"/>
<dbReference type="Pfam" id="PF16131">
    <property type="entry name" value="Torus"/>
    <property type="match status" value="1"/>
</dbReference>
<dbReference type="PANTHER" id="PTHR14089:SF2">
    <property type="entry name" value="PRE-MRNA-SPLICING FACTOR CWC2"/>
    <property type="match status" value="1"/>
</dbReference>
<evidence type="ECO:0000256" key="7">
    <source>
        <dbReference type="ARBA" id="ARBA00022771"/>
    </source>
</evidence>
<evidence type="ECO:0000256" key="10">
    <source>
        <dbReference type="ARBA" id="ARBA00023187"/>
    </source>
</evidence>
<dbReference type="InterPro" id="IPR034181">
    <property type="entry name" value="Cwc2_RRM"/>
</dbReference>
<keyword evidence="19" id="KW-1185">Reference proteome</keyword>
<proteinExistence type="inferred from homology"/>
<evidence type="ECO:0000313" key="19">
    <source>
        <dbReference type="Proteomes" id="UP000095009"/>
    </source>
</evidence>
<dbReference type="InterPro" id="IPR000504">
    <property type="entry name" value="RRM_dom"/>
</dbReference>
<dbReference type="InterPro" id="IPR032297">
    <property type="entry name" value="Torus"/>
</dbReference>
<dbReference type="GO" id="GO:0008380">
    <property type="term" value="P:RNA splicing"/>
    <property type="evidence" value="ECO:0007669"/>
    <property type="project" value="UniProtKB-KW"/>
</dbReference>
<dbReference type="GO" id="GO:0017070">
    <property type="term" value="F:U6 snRNA binding"/>
    <property type="evidence" value="ECO:0007669"/>
    <property type="project" value="TreeGrafter"/>
</dbReference>
<dbReference type="Proteomes" id="UP000095009">
    <property type="component" value="Unassembled WGS sequence"/>
</dbReference>
<keyword evidence="10" id="KW-0508">mRNA splicing</keyword>
<evidence type="ECO:0000256" key="6">
    <source>
        <dbReference type="ARBA" id="ARBA00022728"/>
    </source>
</evidence>
<evidence type="ECO:0000256" key="12">
    <source>
        <dbReference type="ARBA" id="ARBA00023306"/>
    </source>
</evidence>
<dbReference type="Gene3D" id="3.30.70.330">
    <property type="match status" value="1"/>
</dbReference>
<dbReference type="GO" id="GO:0036002">
    <property type="term" value="F:pre-mRNA binding"/>
    <property type="evidence" value="ECO:0007669"/>
    <property type="project" value="TreeGrafter"/>
</dbReference>
<feature type="zinc finger region" description="C3H1-type" evidence="14">
    <location>
        <begin position="111"/>
        <end position="133"/>
    </location>
</feature>
<keyword evidence="7 14" id="KW-0863">Zinc-finger</keyword>
<gene>
    <name evidence="18" type="ORF">NADFUDRAFT_46487</name>
</gene>
<keyword evidence="9 13" id="KW-0694">RNA-binding</keyword>
<keyword evidence="11" id="KW-0539">Nucleus</keyword>
<evidence type="ECO:0000256" key="5">
    <source>
        <dbReference type="ARBA" id="ARBA00022723"/>
    </source>
</evidence>
<dbReference type="EMBL" id="KV454409">
    <property type="protein sequence ID" value="ODQ65887.1"/>
    <property type="molecule type" value="Genomic_DNA"/>
</dbReference>
<keyword evidence="12" id="KW-0131">Cell cycle</keyword>
<comment type="subcellular location">
    <subcellularLocation>
        <location evidence="1">Nucleus</location>
    </subcellularLocation>
</comment>
<dbReference type="Pfam" id="PF00076">
    <property type="entry name" value="RRM_1"/>
    <property type="match status" value="1"/>
</dbReference>
<dbReference type="InterPro" id="IPR035979">
    <property type="entry name" value="RBD_domain_sf"/>
</dbReference>
<evidence type="ECO:0000313" key="18">
    <source>
        <dbReference type="EMBL" id="ODQ65887.1"/>
    </source>
</evidence>
<dbReference type="SUPFAM" id="SSF54928">
    <property type="entry name" value="RNA-binding domain, RBD"/>
    <property type="match status" value="1"/>
</dbReference>
<keyword evidence="5 14" id="KW-0479">Metal-binding</keyword>
<dbReference type="AlphaFoldDB" id="A0A1E3PM35"/>
<keyword evidence="4" id="KW-0507">mRNA processing</keyword>
<evidence type="ECO:0000256" key="2">
    <source>
        <dbReference type="ARBA" id="ARBA00008024"/>
    </source>
</evidence>
<dbReference type="PANTHER" id="PTHR14089">
    <property type="entry name" value="PRE-MRNA-SPLICING FACTOR RBM22"/>
    <property type="match status" value="1"/>
</dbReference>
<dbReference type="GO" id="GO:0071006">
    <property type="term" value="C:U2-type catalytic step 1 spliceosome"/>
    <property type="evidence" value="ECO:0007669"/>
    <property type="project" value="TreeGrafter"/>
</dbReference>
<accession>A0A1E3PM35</accession>
<name>A0A1E3PM35_9ASCO</name>
<evidence type="ECO:0000256" key="4">
    <source>
        <dbReference type="ARBA" id="ARBA00022664"/>
    </source>
</evidence>
<dbReference type="GO" id="GO:0071007">
    <property type="term" value="C:U2-type catalytic step 2 spliceosome"/>
    <property type="evidence" value="ECO:0007669"/>
    <property type="project" value="TreeGrafter"/>
</dbReference>
<dbReference type="CDD" id="cd12360">
    <property type="entry name" value="RRM_cwf2"/>
    <property type="match status" value="1"/>
</dbReference>
<dbReference type="PROSITE" id="PS50103">
    <property type="entry name" value="ZF_C3H1"/>
    <property type="match status" value="1"/>
</dbReference>
<evidence type="ECO:0000256" key="1">
    <source>
        <dbReference type="ARBA" id="ARBA00004123"/>
    </source>
</evidence>
<keyword evidence="6" id="KW-0747">Spliceosome</keyword>
<sequence length="407" mass="45233">MSIVNQESNEALPLSVVKDVHPSKETALEKSTAVVKPKKRKPRAARVQVDPDTITDKTAAQTGTIYNIWYNKWSGGDKEDGSANQQKADGRCLIARDSGYTKADSVANSYFCLHFARGLCHQGKKCEYLHRLPEDFDSYPETVDCFGRAKFNDYRDDMGGVGSFKRQNRTIYVGRINLNDNLEEVVARHFSEWGDIERIRVLNQKGVAFVTYKNLANAEFAREAMAHQSLDNDEVLNVRWATEDPNPAARAREKRRMEEHAIEVVKGLLPKSLVAELEASKNGNKRRKQLTAEGEKLYGLKNFELPEGLMLENGGDEPTSINSSEKRDADNSSSATNNDIDGINSAKESQQEVSLLGNNALQALMQLKNTNKKTTVLMASKTPIVVAKPVGLSSLVASYDSDSENED</sequence>
<organism evidence="18 19">
    <name type="scientific">Nadsonia fulvescens var. elongata DSM 6958</name>
    <dbReference type="NCBI Taxonomy" id="857566"/>
    <lineage>
        <taxon>Eukaryota</taxon>
        <taxon>Fungi</taxon>
        <taxon>Dikarya</taxon>
        <taxon>Ascomycota</taxon>
        <taxon>Saccharomycotina</taxon>
        <taxon>Dipodascomycetes</taxon>
        <taxon>Dipodascales</taxon>
        <taxon>Dipodascales incertae sedis</taxon>
        <taxon>Nadsonia</taxon>
    </lineage>
</organism>
<evidence type="ECO:0000256" key="8">
    <source>
        <dbReference type="ARBA" id="ARBA00022833"/>
    </source>
</evidence>
<dbReference type="SMART" id="SM00360">
    <property type="entry name" value="RRM"/>
    <property type="match status" value="1"/>
</dbReference>